<reference evidence="1" key="1">
    <citation type="submission" date="2020-05" db="UniProtKB">
        <authorList>
            <consortium name="EnsemblMetazoa"/>
        </authorList>
    </citation>
    <scope>IDENTIFICATION</scope>
    <source>
        <strain evidence="1">USDA</strain>
    </source>
</reference>
<dbReference type="Proteomes" id="UP000095300">
    <property type="component" value="Unassembled WGS sequence"/>
</dbReference>
<dbReference type="SMART" id="SM00697">
    <property type="entry name" value="DM8"/>
    <property type="match status" value="1"/>
</dbReference>
<proteinExistence type="predicted"/>
<dbReference type="AlphaFoldDB" id="A0A1I8PLU0"/>
<accession>A0A1I8PLU0</accession>
<evidence type="ECO:0000313" key="2">
    <source>
        <dbReference type="Proteomes" id="UP000095300"/>
    </source>
</evidence>
<evidence type="ECO:0000313" key="1">
    <source>
        <dbReference type="EnsemblMetazoa" id="SCAU009251-PA"/>
    </source>
</evidence>
<dbReference type="PANTHER" id="PTHR20898">
    <property type="entry name" value="DAEDALUS ON 3-RELATED-RELATED"/>
    <property type="match status" value="1"/>
</dbReference>
<dbReference type="PANTHER" id="PTHR20898:SF0">
    <property type="entry name" value="DAEDALUS ON 3-RELATED"/>
    <property type="match status" value="1"/>
</dbReference>
<dbReference type="Pfam" id="PF06477">
    <property type="entry name" value="DUF1091"/>
    <property type="match status" value="1"/>
</dbReference>
<sequence length="163" mass="18976">MQAKFTFKFTNIKCLDHDVNFSSFEVCRLKVIGRGIVSLNIKVGLYKTPVTNSTINMAFYKKANGFKPFLYNYTVDICAFFANRKRYPVIKVFTDLFLENSNLNHTCPYNNAILVKDLVLNEDRFRFLPLPEGEYMLKVKVFAHNDLKATTEVVFYRQDSLMP</sequence>
<dbReference type="InterPro" id="IPR010512">
    <property type="entry name" value="DUF1091"/>
</dbReference>
<protein>
    <recommendedName>
        <fullName evidence="3">MD-2-related lipid-recognition domain-containing protein</fullName>
    </recommendedName>
</protein>
<dbReference type="EnsemblMetazoa" id="SCAU009251-RA">
    <property type="protein sequence ID" value="SCAU009251-PA"/>
    <property type="gene ID" value="SCAU009251"/>
</dbReference>
<gene>
    <name evidence="1" type="primary">106084879</name>
</gene>
<dbReference type="KEGG" id="scac:106084879"/>
<evidence type="ECO:0008006" key="3">
    <source>
        <dbReference type="Google" id="ProtNLM"/>
    </source>
</evidence>
<dbReference type="VEuPathDB" id="VectorBase:SCAU009251"/>
<dbReference type="OrthoDB" id="7834078at2759"/>
<keyword evidence="2" id="KW-1185">Reference proteome</keyword>
<organism evidence="1 2">
    <name type="scientific">Stomoxys calcitrans</name>
    <name type="common">Stable fly</name>
    <name type="synonym">Conops calcitrans</name>
    <dbReference type="NCBI Taxonomy" id="35570"/>
    <lineage>
        <taxon>Eukaryota</taxon>
        <taxon>Metazoa</taxon>
        <taxon>Ecdysozoa</taxon>
        <taxon>Arthropoda</taxon>
        <taxon>Hexapoda</taxon>
        <taxon>Insecta</taxon>
        <taxon>Pterygota</taxon>
        <taxon>Neoptera</taxon>
        <taxon>Endopterygota</taxon>
        <taxon>Diptera</taxon>
        <taxon>Brachycera</taxon>
        <taxon>Muscomorpha</taxon>
        <taxon>Muscoidea</taxon>
        <taxon>Muscidae</taxon>
        <taxon>Stomoxys</taxon>
    </lineage>
</organism>
<name>A0A1I8PLU0_STOCA</name>